<evidence type="ECO:0000256" key="3">
    <source>
        <dbReference type="ARBA" id="ARBA00022723"/>
    </source>
</evidence>
<dbReference type="Proteomes" id="UP000054248">
    <property type="component" value="Unassembled WGS sequence"/>
</dbReference>
<evidence type="ECO:0000256" key="4">
    <source>
        <dbReference type="ARBA" id="ARBA00022801"/>
    </source>
</evidence>
<keyword evidence="6 8" id="KW-0482">Metalloprotease</keyword>
<dbReference type="GO" id="GO:0005739">
    <property type="term" value="C:mitochondrion"/>
    <property type="evidence" value="ECO:0007669"/>
    <property type="project" value="TreeGrafter"/>
</dbReference>
<dbReference type="AlphaFoldDB" id="A0A0C3PWS2"/>
<dbReference type="GO" id="GO:0004222">
    <property type="term" value="F:metalloendopeptidase activity"/>
    <property type="evidence" value="ECO:0007669"/>
    <property type="project" value="InterPro"/>
</dbReference>
<gene>
    <name evidence="10" type="ORF">M407DRAFT_246146</name>
</gene>
<dbReference type="GO" id="GO:0006627">
    <property type="term" value="P:protein processing involved in protein targeting to mitochondrion"/>
    <property type="evidence" value="ECO:0007669"/>
    <property type="project" value="TreeGrafter"/>
</dbReference>
<comment type="similarity">
    <text evidence="1 8">Belongs to the peptidase M3 family.</text>
</comment>
<feature type="domain" description="Peptidase M3A/M3B catalytic" evidence="9">
    <location>
        <begin position="1"/>
        <end position="166"/>
    </location>
</feature>
<evidence type="ECO:0000313" key="10">
    <source>
        <dbReference type="EMBL" id="KIO19500.1"/>
    </source>
</evidence>
<reference evidence="10 11" key="1">
    <citation type="submission" date="2014-04" db="EMBL/GenBank/DDBJ databases">
        <authorList>
            <consortium name="DOE Joint Genome Institute"/>
            <person name="Kuo A."/>
            <person name="Girlanda M."/>
            <person name="Perotto S."/>
            <person name="Kohler A."/>
            <person name="Nagy L.G."/>
            <person name="Floudas D."/>
            <person name="Copeland A."/>
            <person name="Barry K.W."/>
            <person name="Cichocki N."/>
            <person name="Veneault-Fourrey C."/>
            <person name="LaButti K."/>
            <person name="Lindquist E.A."/>
            <person name="Lipzen A."/>
            <person name="Lundell T."/>
            <person name="Morin E."/>
            <person name="Murat C."/>
            <person name="Sun H."/>
            <person name="Tunlid A."/>
            <person name="Henrissat B."/>
            <person name="Grigoriev I.V."/>
            <person name="Hibbett D.S."/>
            <person name="Martin F."/>
            <person name="Nordberg H.P."/>
            <person name="Cantor M.N."/>
            <person name="Hua S.X."/>
        </authorList>
    </citation>
    <scope>NUCLEOTIDE SEQUENCE [LARGE SCALE GENOMIC DNA]</scope>
    <source>
        <strain evidence="10 11">MUT 4182</strain>
    </source>
</reference>
<evidence type="ECO:0000256" key="7">
    <source>
        <dbReference type="ARBA" id="ARBA00025208"/>
    </source>
</evidence>
<reference evidence="11" key="2">
    <citation type="submission" date="2015-01" db="EMBL/GenBank/DDBJ databases">
        <title>Evolutionary Origins and Diversification of the Mycorrhizal Mutualists.</title>
        <authorList>
            <consortium name="DOE Joint Genome Institute"/>
            <consortium name="Mycorrhizal Genomics Consortium"/>
            <person name="Kohler A."/>
            <person name="Kuo A."/>
            <person name="Nagy L.G."/>
            <person name="Floudas D."/>
            <person name="Copeland A."/>
            <person name="Barry K.W."/>
            <person name="Cichocki N."/>
            <person name="Veneault-Fourrey C."/>
            <person name="LaButti K."/>
            <person name="Lindquist E.A."/>
            <person name="Lipzen A."/>
            <person name="Lundell T."/>
            <person name="Morin E."/>
            <person name="Murat C."/>
            <person name="Riley R."/>
            <person name="Ohm R."/>
            <person name="Sun H."/>
            <person name="Tunlid A."/>
            <person name="Henrissat B."/>
            <person name="Grigoriev I.V."/>
            <person name="Hibbett D.S."/>
            <person name="Martin F."/>
        </authorList>
    </citation>
    <scope>NUCLEOTIDE SEQUENCE [LARGE SCALE GENOMIC DNA]</scope>
    <source>
        <strain evidence="11">MUT 4182</strain>
    </source>
</reference>
<dbReference type="SUPFAM" id="SSF55486">
    <property type="entry name" value="Metalloproteases ('zincins'), catalytic domain"/>
    <property type="match status" value="1"/>
</dbReference>
<evidence type="ECO:0000256" key="2">
    <source>
        <dbReference type="ARBA" id="ARBA00022670"/>
    </source>
</evidence>
<accession>A0A0C3PWS2</accession>
<dbReference type="PANTHER" id="PTHR11804">
    <property type="entry name" value="PROTEASE M3 THIMET OLIGOPEPTIDASE-RELATED"/>
    <property type="match status" value="1"/>
</dbReference>
<dbReference type="Pfam" id="PF01432">
    <property type="entry name" value="Peptidase_M3"/>
    <property type="match status" value="1"/>
</dbReference>
<evidence type="ECO:0000256" key="1">
    <source>
        <dbReference type="ARBA" id="ARBA00006040"/>
    </source>
</evidence>
<proteinExistence type="inferred from homology"/>
<organism evidence="10 11">
    <name type="scientific">Tulasnella calospora MUT 4182</name>
    <dbReference type="NCBI Taxonomy" id="1051891"/>
    <lineage>
        <taxon>Eukaryota</taxon>
        <taxon>Fungi</taxon>
        <taxon>Dikarya</taxon>
        <taxon>Basidiomycota</taxon>
        <taxon>Agaricomycotina</taxon>
        <taxon>Agaricomycetes</taxon>
        <taxon>Cantharellales</taxon>
        <taxon>Tulasnellaceae</taxon>
        <taxon>Tulasnella</taxon>
    </lineage>
</organism>
<keyword evidence="5 8" id="KW-0862">Zinc</keyword>
<keyword evidence="3 8" id="KW-0479">Metal-binding</keyword>
<evidence type="ECO:0000256" key="6">
    <source>
        <dbReference type="ARBA" id="ARBA00023049"/>
    </source>
</evidence>
<evidence type="ECO:0000259" key="9">
    <source>
        <dbReference type="Pfam" id="PF01432"/>
    </source>
</evidence>
<comment type="cofactor">
    <cofactor evidence="8">
        <name>Zn(2+)</name>
        <dbReference type="ChEBI" id="CHEBI:29105"/>
    </cofactor>
    <text evidence="8">Binds 1 zinc ion.</text>
</comment>
<dbReference type="Gene3D" id="1.10.1370.10">
    <property type="entry name" value="Neurolysin, domain 3"/>
    <property type="match status" value="1"/>
</dbReference>
<dbReference type="InterPro" id="IPR045090">
    <property type="entry name" value="Pept_M3A_M3B"/>
</dbReference>
<dbReference type="InterPro" id="IPR001567">
    <property type="entry name" value="Pept_M3A_M3B_dom"/>
</dbReference>
<dbReference type="GO" id="GO:0046872">
    <property type="term" value="F:metal ion binding"/>
    <property type="evidence" value="ECO:0007669"/>
    <property type="project" value="UniProtKB-UniRule"/>
</dbReference>
<name>A0A0C3PWS2_9AGAM</name>
<keyword evidence="11" id="KW-1185">Reference proteome</keyword>
<dbReference type="STRING" id="1051891.A0A0C3PWS2"/>
<protein>
    <recommendedName>
        <fullName evidence="9">Peptidase M3A/M3B catalytic domain-containing protein</fullName>
    </recommendedName>
</protein>
<keyword evidence="4 8" id="KW-0378">Hydrolase</keyword>
<evidence type="ECO:0000256" key="8">
    <source>
        <dbReference type="RuleBase" id="RU003435"/>
    </source>
</evidence>
<evidence type="ECO:0000313" key="11">
    <source>
        <dbReference type="Proteomes" id="UP000054248"/>
    </source>
</evidence>
<sequence length="176" mass="19665">MERFLASPAVLSLFPSSPSAPIPSYADLMRHIRETQPLPAIESHTQILMALLDQVYHSSPSGLSTTAELHKLQDTIGLFPSVPNTAWQTHFTHLYGYGATYYSYLFCRAIAKKVWKTLFEPNPLDRNAGEKFKEEVLKYGGGKEPWEMLGGLLNIPELAAGDRKAMELVGKWGVEQ</sequence>
<dbReference type="GO" id="GO:0006518">
    <property type="term" value="P:peptide metabolic process"/>
    <property type="evidence" value="ECO:0007669"/>
    <property type="project" value="TreeGrafter"/>
</dbReference>
<dbReference type="EMBL" id="KN823217">
    <property type="protein sequence ID" value="KIO19500.1"/>
    <property type="molecule type" value="Genomic_DNA"/>
</dbReference>
<dbReference type="PANTHER" id="PTHR11804:SF79">
    <property type="entry name" value="MITOCHONDRIAL INTERMEDIATE PEPTIDASE"/>
    <property type="match status" value="1"/>
</dbReference>
<evidence type="ECO:0000256" key="5">
    <source>
        <dbReference type="ARBA" id="ARBA00022833"/>
    </source>
</evidence>
<dbReference type="HOGENOM" id="CLU_106433_0_0_1"/>
<dbReference type="InterPro" id="IPR024077">
    <property type="entry name" value="Neurolysin/TOP_dom2"/>
</dbReference>
<comment type="function">
    <text evidence="7">Cleaves proteins, imported into the mitochondrion, to their mature size. While most mitochondrial precursor proteins are processed to the mature form in one step by mitochondrial processing peptidase (MPP), the sequential cleavage by MIP of an octapeptide after initial processing by MPP is a required step for a subgroup of nuclear-encoded precursor proteins destined for the matrix or the inner membrane.</text>
</comment>
<keyword evidence="2 8" id="KW-0645">Protease</keyword>
<dbReference type="OrthoDB" id="17530at2759"/>